<gene>
    <name evidence="2" type="ORF">MW046_08020</name>
</gene>
<dbReference type="Pfam" id="PF08241">
    <property type="entry name" value="Methyltransf_11"/>
    <property type="match status" value="1"/>
</dbReference>
<dbReference type="CDD" id="cd02440">
    <property type="entry name" value="AdoMet_MTases"/>
    <property type="match status" value="1"/>
</dbReference>
<dbReference type="AlphaFoldDB" id="A0A8U0A1Q1"/>
<keyword evidence="2" id="KW-0808">Transferase</keyword>
<dbReference type="EMBL" id="CP096019">
    <property type="protein sequence ID" value="UPM41917.1"/>
    <property type="molecule type" value="Genomic_DNA"/>
</dbReference>
<dbReference type="RefSeq" id="WP_247992596.1">
    <property type="nucleotide sequence ID" value="NZ_CP096019.1"/>
</dbReference>
<evidence type="ECO:0000313" key="3">
    <source>
        <dbReference type="Proteomes" id="UP000831768"/>
    </source>
</evidence>
<protein>
    <submittedName>
        <fullName evidence="2">Class I SAM-dependent methyltransferase</fullName>
    </submittedName>
</protein>
<dbReference type="PANTHER" id="PTHR43591">
    <property type="entry name" value="METHYLTRANSFERASE"/>
    <property type="match status" value="1"/>
</dbReference>
<sequence>MRRFSADYLEETRRGMWDHSRAALAPLELEDRELILDVGCGTGELSAVLSEETDGTVVGVDRDRQLLEETTVPTVRADATDLPFESGIADLVVCQALLINLPDPSRAIAEFVRCSTDLVAAIEPDNSAVTVESTVPLERELATRARTHYIQGVNTDVTLGTVPELLRSHGRPDREVTDIHTRRYDHVRTIEPPYDRRAVEAAKRKATGSRIAQQRETLLAGGMGPDEYDTFRSSWREMGRSIVDDMQNGTYRRTETIPFYVTVGKIKRTERRSS</sequence>
<proteinExistence type="predicted"/>
<dbReference type="SUPFAM" id="SSF53335">
    <property type="entry name" value="S-adenosyl-L-methionine-dependent methyltransferases"/>
    <property type="match status" value="1"/>
</dbReference>
<organism evidence="2 3">
    <name type="scientific">Halocatena salina</name>
    <dbReference type="NCBI Taxonomy" id="2934340"/>
    <lineage>
        <taxon>Archaea</taxon>
        <taxon>Methanobacteriati</taxon>
        <taxon>Methanobacteriota</taxon>
        <taxon>Stenosarchaea group</taxon>
        <taxon>Halobacteria</taxon>
        <taxon>Halobacteriales</taxon>
        <taxon>Natronomonadaceae</taxon>
        <taxon>Halocatena</taxon>
    </lineage>
</organism>
<feature type="domain" description="Methyltransferase type 11" evidence="1">
    <location>
        <begin position="36"/>
        <end position="114"/>
    </location>
</feature>
<dbReference type="GO" id="GO:0032259">
    <property type="term" value="P:methylation"/>
    <property type="evidence" value="ECO:0007669"/>
    <property type="project" value="UniProtKB-KW"/>
</dbReference>
<evidence type="ECO:0000259" key="1">
    <source>
        <dbReference type="Pfam" id="PF08241"/>
    </source>
</evidence>
<dbReference type="InterPro" id="IPR013216">
    <property type="entry name" value="Methyltransf_11"/>
</dbReference>
<dbReference type="Proteomes" id="UP000831768">
    <property type="component" value="Chromosome"/>
</dbReference>
<dbReference type="KEGG" id="haad:MW046_08020"/>
<dbReference type="GeneID" id="71927985"/>
<dbReference type="Gene3D" id="3.40.50.150">
    <property type="entry name" value="Vaccinia Virus protein VP39"/>
    <property type="match status" value="1"/>
</dbReference>
<reference evidence="2" key="1">
    <citation type="submission" date="2022-04" db="EMBL/GenBank/DDBJ databases">
        <title>Halocatena sp. nov., isolated from a salt lake.</title>
        <authorList>
            <person name="Cui H.-L."/>
        </authorList>
    </citation>
    <scope>NUCLEOTIDE SEQUENCE</scope>
    <source>
        <strain evidence="2">AD-1</strain>
    </source>
</reference>
<evidence type="ECO:0000313" key="2">
    <source>
        <dbReference type="EMBL" id="UPM41917.1"/>
    </source>
</evidence>
<name>A0A8U0A1Q1_9EURY</name>
<dbReference type="InterPro" id="IPR029063">
    <property type="entry name" value="SAM-dependent_MTases_sf"/>
</dbReference>
<accession>A0A8U0A1Q1</accession>
<dbReference type="GO" id="GO:0008757">
    <property type="term" value="F:S-adenosylmethionine-dependent methyltransferase activity"/>
    <property type="evidence" value="ECO:0007669"/>
    <property type="project" value="InterPro"/>
</dbReference>
<keyword evidence="3" id="KW-1185">Reference proteome</keyword>
<keyword evidence="2" id="KW-0489">Methyltransferase</keyword>